<keyword evidence="3" id="KW-0520">NAD</keyword>
<evidence type="ECO:0000256" key="4">
    <source>
        <dbReference type="RuleBase" id="RU003719"/>
    </source>
</evidence>
<accession>A0A833L2E5</accession>
<dbReference type="Proteomes" id="UP000488506">
    <property type="component" value="Unassembled WGS sequence"/>
</dbReference>
<dbReference type="InterPro" id="IPR029753">
    <property type="entry name" value="D-isomer_DH_CS"/>
</dbReference>
<gene>
    <name evidence="7" type="ORF">FD145_31</name>
</gene>
<evidence type="ECO:0000256" key="3">
    <source>
        <dbReference type="ARBA" id="ARBA00023027"/>
    </source>
</evidence>
<dbReference type="PANTHER" id="PTHR42789">
    <property type="entry name" value="D-ISOMER SPECIFIC 2-HYDROXYACID DEHYDROGENASE FAMILY PROTEIN (AFU_ORTHOLOGUE AFUA_6G10090)"/>
    <property type="match status" value="1"/>
</dbReference>
<dbReference type="Gene3D" id="3.40.50.720">
    <property type="entry name" value="NAD(P)-binding Rossmann-like Domain"/>
    <property type="match status" value="2"/>
</dbReference>
<feature type="domain" description="D-isomer specific 2-hydroxyacid dehydrogenase catalytic" evidence="5">
    <location>
        <begin position="32"/>
        <end position="326"/>
    </location>
</feature>
<dbReference type="AlphaFoldDB" id="A0A833L2E5"/>
<proteinExistence type="inferred from homology"/>
<evidence type="ECO:0000259" key="6">
    <source>
        <dbReference type="Pfam" id="PF02826"/>
    </source>
</evidence>
<organism evidence="7 8">
    <name type="scientific">Candidatus Saganbacteria bacterium</name>
    <dbReference type="NCBI Taxonomy" id="2575572"/>
    <lineage>
        <taxon>Bacteria</taxon>
        <taxon>Bacillati</taxon>
        <taxon>Saganbacteria</taxon>
    </lineage>
</organism>
<dbReference type="Pfam" id="PF02826">
    <property type="entry name" value="2-Hacid_dh_C"/>
    <property type="match status" value="1"/>
</dbReference>
<dbReference type="SUPFAM" id="SSF51735">
    <property type="entry name" value="NAD(P)-binding Rossmann-fold domains"/>
    <property type="match status" value="1"/>
</dbReference>
<evidence type="ECO:0000256" key="1">
    <source>
        <dbReference type="ARBA" id="ARBA00005854"/>
    </source>
</evidence>
<keyword evidence="2 4" id="KW-0560">Oxidoreductase</keyword>
<protein>
    <submittedName>
        <fullName evidence="7">D-3-phosphoglycerate dehydrogenase</fullName>
    </submittedName>
</protein>
<evidence type="ECO:0000256" key="2">
    <source>
        <dbReference type="ARBA" id="ARBA00023002"/>
    </source>
</evidence>
<reference evidence="7 8" key="1">
    <citation type="submission" date="2019-12" db="EMBL/GenBank/DDBJ databases">
        <authorList>
            <person name="Wolfe R."/>
            <person name="Danczak R."/>
            <person name="Wilkins M."/>
        </authorList>
    </citation>
    <scope>NUCLEOTIDE SEQUENCE [LARGE SCALE GENOMIC DNA]</scope>
    <source>
        <strain evidence="7">X2_MaxBin.013</strain>
    </source>
</reference>
<dbReference type="SUPFAM" id="SSF52283">
    <property type="entry name" value="Formate/glycerate dehydrogenase catalytic domain-like"/>
    <property type="match status" value="1"/>
</dbReference>
<dbReference type="PANTHER" id="PTHR42789:SF1">
    <property type="entry name" value="D-ISOMER SPECIFIC 2-HYDROXYACID DEHYDROGENASE FAMILY PROTEIN (AFU_ORTHOLOGUE AFUA_6G10090)"/>
    <property type="match status" value="1"/>
</dbReference>
<feature type="domain" description="D-isomer specific 2-hydroxyacid dehydrogenase NAD-binding" evidence="6">
    <location>
        <begin position="131"/>
        <end position="300"/>
    </location>
</feature>
<dbReference type="Pfam" id="PF00389">
    <property type="entry name" value="2-Hacid_dh"/>
    <property type="match status" value="1"/>
</dbReference>
<evidence type="ECO:0000313" key="7">
    <source>
        <dbReference type="EMBL" id="KAF0135205.1"/>
    </source>
</evidence>
<dbReference type="GO" id="GO:0016616">
    <property type="term" value="F:oxidoreductase activity, acting on the CH-OH group of donors, NAD or NADP as acceptor"/>
    <property type="evidence" value="ECO:0007669"/>
    <property type="project" value="InterPro"/>
</dbReference>
<evidence type="ECO:0000313" key="8">
    <source>
        <dbReference type="Proteomes" id="UP000488506"/>
    </source>
</evidence>
<evidence type="ECO:0000259" key="5">
    <source>
        <dbReference type="Pfam" id="PF00389"/>
    </source>
</evidence>
<comment type="similarity">
    <text evidence="1 4">Belongs to the D-isomer specific 2-hydroxyacid dehydrogenase family.</text>
</comment>
<dbReference type="InterPro" id="IPR006140">
    <property type="entry name" value="D-isomer_DH_NAD-bd"/>
</dbReference>
<dbReference type="InterPro" id="IPR050857">
    <property type="entry name" value="D-2-hydroxyacid_DH"/>
</dbReference>
<sequence>MEYSFIGLSHGLPKVNDNMYWKVLVSAPYMQSVIDEFRPFFKENNIEIIIPAVKERLEEADLLNLIEDIDGVICGDDRFTAKVFHKAKKLKVLAKWGTGVDSIDKVEAQKLGISVFNTPNAFTDPVADSVLAYILSFSRKVPWSTVAMRQGEWRKKPCISLKECVLGVIGVGNIGTAVIKRALSFGMKILGNDVKKIRPFGVEMVSKLNLLKKSDYISINCDLNPTSFHLIGEKEFALMKPTACIINTARGPIIEEKSLISALRQKKIAGAGLDVFEDEPLSKNSPLRKMDNCLLAPHNANSSPAAWAYVHQNTLNNLLKGLKSGRKA</sequence>
<name>A0A833L2E5_UNCSA</name>
<comment type="caution">
    <text evidence="7">The sequence shown here is derived from an EMBL/GenBank/DDBJ whole genome shotgun (WGS) entry which is preliminary data.</text>
</comment>
<dbReference type="GO" id="GO:0051287">
    <property type="term" value="F:NAD binding"/>
    <property type="evidence" value="ECO:0007669"/>
    <property type="project" value="InterPro"/>
</dbReference>
<dbReference type="EMBL" id="WPAF01000001">
    <property type="protein sequence ID" value="KAF0135205.1"/>
    <property type="molecule type" value="Genomic_DNA"/>
</dbReference>
<dbReference type="PROSITE" id="PS00671">
    <property type="entry name" value="D_2_HYDROXYACID_DH_3"/>
    <property type="match status" value="1"/>
</dbReference>
<dbReference type="InterPro" id="IPR006139">
    <property type="entry name" value="D-isomer_2_OHA_DH_cat_dom"/>
</dbReference>
<dbReference type="InterPro" id="IPR036291">
    <property type="entry name" value="NAD(P)-bd_dom_sf"/>
</dbReference>